<evidence type="ECO:0000313" key="2">
    <source>
        <dbReference type="EMBL" id="EGZ44390.1"/>
    </source>
</evidence>
<feature type="transmembrane region" description="Helical" evidence="1">
    <location>
        <begin position="126"/>
        <end position="150"/>
    </location>
</feature>
<dbReference type="Proteomes" id="UP000005336">
    <property type="component" value="Unassembled WGS sequence"/>
</dbReference>
<protein>
    <submittedName>
        <fullName evidence="2">Uncharacterized protein</fullName>
    </submittedName>
</protein>
<dbReference type="RefSeq" id="WP_009117378.1">
    <property type="nucleotide sequence ID" value="NZ_JH165159.1"/>
</dbReference>
<keyword evidence="3" id="KW-1185">Reference proteome</keyword>
<dbReference type="HOGENOM" id="CLU_1319813_0_0_4"/>
<evidence type="ECO:0000313" key="3">
    <source>
        <dbReference type="Proteomes" id="UP000005336"/>
    </source>
</evidence>
<keyword evidence="1" id="KW-0812">Transmembrane</keyword>
<feature type="transmembrane region" description="Helical" evidence="1">
    <location>
        <begin position="170"/>
        <end position="202"/>
    </location>
</feature>
<gene>
    <name evidence="2" type="ORF">HMPREF9370_2238</name>
</gene>
<sequence length="208" mass="24814">MKIENLHRLFRLNSILIFCYLVILFLLVFVVDFRLNLIEIPGAMYLESKSLFPVQAFNSITVTILVGTFLLILNIPAVFNIIKTFLENKDVDYFYDLRKRHIFIYYYGYGILHPHRIWWQIKEKTLMFKIAAIFFYFYMIFILLHWMFGWTFVDIPPPHTLVVLISKFKAILYLLNVVIFCSTSFLLLSVISGIFLIIYSFIDIDEEF</sequence>
<proteinExistence type="predicted"/>
<accession>G4CT28</accession>
<keyword evidence="1" id="KW-0472">Membrane</keyword>
<reference evidence="2 3" key="1">
    <citation type="submission" date="2011-06" db="EMBL/GenBank/DDBJ databases">
        <authorList>
            <person name="Muzny D."/>
            <person name="Qin X."/>
            <person name="Deng J."/>
            <person name="Jiang H."/>
            <person name="Liu Y."/>
            <person name="Qu J."/>
            <person name="Song X.-Z."/>
            <person name="Zhang L."/>
            <person name="Thornton R."/>
            <person name="Coyle M."/>
            <person name="Francisco L."/>
            <person name="Jackson L."/>
            <person name="Javaid M."/>
            <person name="Korchina V."/>
            <person name="Kovar C."/>
            <person name="Mata R."/>
            <person name="Mathew T."/>
            <person name="Ngo R."/>
            <person name="Nguyen L."/>
            <person name="Nguyen N."/>
            <person name="Okwuonu G."/>
            <person name="Ongeri F."/>
            <person name="Pham C."/>
            <person name="Simmons D."/>
            <person name="Wilczek-Boney K."/>
            <person name="Hale W."/>
            <person name="Jakkamsetti A."/>
            <person name="Pham P."/>
            <person name="Ruth R."/>
            <person name="San Lucas F."/>
            <person name="Warren J."/>
            <person name="Zhang J."/>
            <person name="Zhao Z."/>
            <person name="Zhou C."/>
            <person name="Zhu D."/>
            <person name="Lee S."/>
            <person name="Bess C."/>
            <person name="Blankenburg K."/>
            <person name="Forbes L."/>
            <person name="Fu Q."/>
            <person name="Gubbala S."/>
            <person name="Hirani K."/>
            <person name="Jayaseelan J.C."/>
            <person name="Lara F."/>
            <person name="Munidasa M."/>
            <person name="Palculict T."/>
            <person name="Patil S."/>
            <person name="Pu L.-L."/>
            <person name="Saada N."/>
            <person name="Tang L."/>
            <person name="Weissenberger G."/>
            <person name="Zhu Y."/>
            <person name="Hemphill L."/>
            <person name="Shang Y."/>
            <person name="Youmans B."/>
            <person name="Ayvaz T."/>
            <person name="Ross M."/>
            <person name="Santibanez J."/>
            <person name="Aqrawi P."/>
            <person name="Gross S."/>
            <person name="Joshi V."/>
            <person name="Fowler G."/>
            <person name="Nazareth L."/>
            <person name="Reid J."/>
            <person name="Worley K."/>
            <person name="Petrosino J."/>
            <person name="Highlander S."/>
            <person name="Gibbs R."/>
        </authorList>
    </citation>
    <scope>NUCLEOTIDE SEQUENCE [LARGE SCALE GENOMIC DNA]</scope>
    <source>
        <strain evidence="2 3">9715</strain>
    </source>
</reference>
<comment type="caution">
    <text evidence="2">The sequence shown here is derived from an EMBL/GenBank/DDBJ whole genome shotgun (WGS) entry which is preliminary data.</text>
</comment>
<keyword evidence="1" id="KW-1133">Transmembrane helix</keyword>
<name>G4CT28_9NEIS</name>
<dbReference type="EMBL" id="AGAZ01000074">
    <property type="protein sequence ID" value="EGZ44390.1"/>
    <property type="molecule type" value="Genomic_DNA"/>
</dbReference>
<feature type="transmembrane region" description="Helical" evidence="1">
    <location>
        <begin position="51"/>
        <end position="73"/>
    </location>
</feature>
<dbReference type="PATRIC" id="fig|1030841.3.peg.2225"/>
<evidence type="ECO:0000256" key="1">
    <source>
        <dbReference type="SAM" id="Phobius"/>
    </source>
</evidence>
<dbReference type="AlphaFoldDB" id="G4CT28"/>
<feature type="transmembrane region" description="Helical" evidence="1">
    <location>
        <begin position="12"/>
        <end position="31"/>
    </location>
</feature>
<organism evidence="2 3">
    <name type="scientific">Neisseria wadsworthii 9715</name>
    <dbReference type="NCBI Taxonomy" id="1030841"/>
    <lineage>
        <taxon>Bacteria</taxon>
        <taxon>Pseudomonadati</taxon>
        <taxon>Pseudomonadota</taxon>
        <taxon>Betaproteobacteria</taxon>
        <taxon>Neisseriales</taxon>
        <taxon>Neisseriaceae</taxon>
        <taxon>Neisseria</taxon>
    </lineage>
</organism>